<evidence type="ECO:0000256" key="1">
    <source>
        <dbReference type="SAM" id="Phobius"/>
    </source>
</evidence>
<evidence type="ECO:0000313" key="2">
    <source>
        <dbReference type="EMBL" id="QOR71007.1"/>
    </source>
</evidence>
<keyword evidence="1" id="KW-0812">Transmembrane</keyword>
<evidence type="ECO:0000313" key="3">
    <source>
        <dbReference type="Proteomes" id="UP000593758"/>
    </source>
</evidence>
<dbReference type="KEGG" id="halt:IM660_01435"/>
<keyword evidence="3" id="KW-1185">Reference proteome</keyword>
<dbReference type="EMBL" id="CP063169">
    <property type="protein sequence ID" value="QOR71007.1"/>
    <property type="molecule type" value="Genomic_DNA"/>
</dbReference>
<keyword evidence="1" id="KW-0472">Membrane</keyword>
<name>A0A7M1SVA0_9MICO</name>
<organism evidence="2 3">
    <name type="scientific">Ruania alkalisoli</name>
    <dbReference type="NCBI Taxonomy" id="2779775"/>
    <lineage>
        <taxon>Bacteria</taxon>
        <taxon>Bacillati</taxon>
        <taxon>Actinomycetota</taxon>
        <taxon>Actinomycetes</taxon>
        <taxon>Micrococcales</taxon>
        <taxon>Ruaniaceae</taxon>
        <taxon>Ruania</taxon>
    </lineage>
</organism>
<dbReference type="RefSeq" id="WP_193497676.1">
    <property type="nucleotide sequence ID" value="NZ_CP063169.1"/>
</dbReference>
<gene>
    <name evidence="2" type="ORF">IM660_01435</name>
</gene>
<accession>A0A7M1SVA0</accession>
<sequence>MYSGPANSATLAATGFGLTAATGLYWFLALVAIGGALAVAGKLTTRVAIEPVQGADGQHRWHVTRNGRPIGHR</sequence>
<feature type="transmembrane region" description="Helical" evidence="1">
    <location>
        <begin position="20"/>
        <end position="40"/>
    </location>
</feature>
<proteinExistence type="predicted"/>
<reference evidence="2 3" key="1">
    <citation type="submission" date="2020-10" db="EMBL/GenBank/DDBJ databases">
        <title>Haloactinobacterium sp. RN3S43, a bacterium isolated from saline soil.</title>
        <authorList>
            <person name="Sun J.-Q."/>
        </authorList>
    </citation>
    <scope>NUCLEOTIDE SEQUENCE [LARGE SCALE GENOMIC DNA]</scope>
    <source>
        <strain evidence="2 3">RN3S43</strain>
    </source>
</reference>
<protein>
    <submittedName>
        <fullName evidence="2">Uncharacterized protein</fullName>
    </submittedName>
</protein>
<dbReference type="AlphaFoldDB" id="A0A7M1SVA0"/>
<dbReference type="Proteomes" id="UP000593758">
    <property type="component" value="Chromosome"/>
</dbReference>
<keyword evidence="1" id="KW-1133">Transmembrane helix</keyword>